<protein>
    <recommendedName>
        <fullName evidence="3">DUF2284 domain-containing protein</fullName>
    </recommendedName>
</protein>
<organism evidence="1 2">
    <name type="scientific">Candidatus Lokiarchaeum ossiferum</name>
    <dbReference type="NCBI Taxonomy" id="2951803"/>
    <lineage>
        <taxon>Archaea</taxon>
        <taxon>Promethearchaeati</taxon>
        <taxon>Promethearchaeota</taxon>
        <taxon>Promethearchaeia</taxon>
        <taxon>Promethearchaeales</taxon>
        <taxon>Promethearchaeaceae</taxon>
        <taxon>Candidatus Lokiarchaeum</taxon>
    </lineage>
</organism>
<evidence type="ECO:0008006" key="3">
    <source>
        <dbReference type="Google" id="ProtNLM"/>
    </source>
</evidence>
<dbReference type="InterPro" id="IPR019271">
    <property type="entry name" value="DUF2284_metal-binding"/>
</dbReference>
<name>A0ABY6HMC0_9ARCH</name>
<accession>A0ABY6HMC0</accession>
<keyword evidence="2" id="KW-1185">Reference proteome</keyword>
<dbReference type="Pfam" id="PF10050">
    <property type="entry name" value="DUF2284"/>
    <property type="match status" value="1"/>
</dbReference>
<proteinExistence type="predicted"/>
<sequence length="180" mass="20605">MNLPPELTQYLQNLMIAEECFDYTLFSMDKLIITPKVRLKCMYGCQNYGIQRKCPPNDTLSPVQCIKYLKDYSNALLIRFVPDQDFGAPINAQSILLEIERKAMLNNLRFALAVFPTHCHQCDLCHISQECAKPLQARPSISSLCIDILGTLEKLGLQQKILTSKDQPKEFYYLGLILLE</sequence>
<evidence type="ECO:0000313" key="2">
    <source>
        <dbReference type="Proteomes" id="UP001208689"/>
    </source>
</evidence>
<gene>
    <name evidence="1" type="ORF">NEF87_000948</name>
</gene>
<evidence type="ECO:0000313" key="1">
    <source>
        <dbReference type="EMBL" id="UYP44663.1"/>
    </source>
</evidence>
<dbReference type="EMBL" id="CP104013">
    <property type="protein sequence ID" value="UYP44663.1"/>
    <property type="molecule type" value="Genomic_DNA"/>
</dbReference>
<reference evidence="1" key="1">
    <citation type="submission" date="2022-09" db="EMBL/GenBank/DDBJ databases">
        <title>Actin cytoskeleton and complex cell architecture in an #Asgard archaeon.</title>
        <authorList>
            <person name="Ponce Toledo R.I."/>
            <person name="Schleper C."/>
            <person name="Rodrigues Oliveira T."/>
            <person name="Wollweber F."/>
            <person name="Xu J."/>
            <person name="Rittmann S."/>
            <person name="Klingl A."/>
            <person name="Pilhofer M."/>
        </authorList>
    </citation>
    <scope>NUCLEOTIDE SEQUENCE</scope>
    <source>
        <strain evidence="1">B-35</strain>
    </source>
</reference>
<dbReference type="Proteomes" id="UP001208689">
    <property type="component" value="Chromosome"/>
</dbReference>